<keyword evidence="2" id="KW-1185">Reference proteome</keyword>
<organism evidence="1 2">
    <name type="scientific">Novosphingobium clariflavum</name>
    <dbReference type="NCBI Taxonomy" id="2029884"/>
    <lineage>
        <taxon>Bacteria</taxon>
        <taxon>Pseudomonadati</taxon>
        <taxon>Pseudomonadota</taxon>
        <taxon>Alphaproteobacteria</taxon>
        <taxon>Sphingomonadales</taxon>
        <taxon>Sphingomonadaceae</taxon>
        <taxon>Novosphingobium</taxon>
    </lineage>
</organism>
<dbReference type="RefSeq" id="WP_267222772.1">
    <property type="nucleotide sequence ID" value="NZ_JAPCWC010000018.1"/>
</dbReference>
<protein>
    <submittedName>
        <fullName evidence="1">Uncharacterized protein</fullName>
    </submittedName>
</protein>
<evidence type="ECO:0000313" key="1">
    <source>
        <dbReference type="EMBL" id="MFC0682975.1"/>
    </source>
</evidence>
<dbReference type="Proteomes" id="UP001589858">
    <property type="component" value="Unassembled WGS sequence"/>
</dbReference>
<proteinExistence type="predicted"/>
<reference evidence="1 2" key="1">
    <citation type="submission" date="2024-09" db="EMBL/GenBank/DDBJ databases">
        <authorList>
            <person name="Sun Q."/>
            <person name="Mori K."/>
        </authorList>
    </citation>
    <scope>NUCLEOTIDE SEQUENCE [LARGE SCALE GENOMIC DNA]</scope>
    <source>
        <strain evidence="1 2">CICC 11035S</strain>
    </source>
</reference>
<accession>A0ABV6S160</accession>
<sequence>MPPADQPAVPPPLAAEQSLDSFDLATLRAEESTVLIVVPRRCPVGKPGEIVVCAPNPEADRLRPLPDTYVVTEGLGRAERQIAPGTMAGVDMSSVAMPGGVVSNRVMFNLKMGF</sequence>
<dbReference type="EMBL" id="JBHLTM010000002">
    <property type="protein sequence ID" value="MFC0682975.1"/>
    <property type="molecule type" value="Genomic_DNA"/>
</dbReference>
<evidence type="ECO:0000313" key="2">
    <source>
        <dbReference type="Proteomes" id="UP001589858"/>
    </source>
</evidence>
<name>A0ABV6S160_9SPHN</name>
<gene>
    <name evidence="1" type="ORF">ACFFF8_00030</name>
</gene>
<comment type="caution">
    <text evidence="1">The sequence shown here is derived from an EMBL/GenBank/DDBJ whole genome shotgun (WGS) entry which is preliminary data.</text>
</comment>